<protein>
    <submittedName>
        <fullName evidence="2">Transposase</fullName>
    </submittedName>
</protein>
<dbReference type="PANTHER" id="PTHR34322">
    <property type="entry name" value="TRANSPOSASE, Y1_TNP DOMAIN-CONTAINING"/>
    <property type="match status" value="1"/>
</dbReference>
<reference evidence="3" key="1">
    <citation type="journal article" date="2019" name="Int. J. Syst. Evol. Microbiol.">
        <title>The Global Catalogue of Microorganisms (GCM) 10K type strain sequencing project: providing services to taxonomists for standard genome sequencing and annotation.</title>
        <authorList>
            <consortium name="The Broad Institute Genomics Platform"/>
            <consortium name="The Broad Institute Genome Sequencing Center for Infectious Disease"/>
            <person name="Wu L."/>
            <person name="Ma J."/>
        </authorList>
    </citation>
    <scope>NUCLEOTIDE SEQUENCE [LARGE SCALE GENOMIC DNA]</scope>
    <source>
        <strain evidence="3">KCTC 42585</strain>
    </source>
</reference>
<evidence type="ECO:0000313" key="2">
    <source>
        <dbReference type="EMBL" id="MFD2517758.1"/>
    </source>
</evidence>
<comment type="caution">
    <text evidence="2">The sequence shown here is derived from an EMBL/GenBank/DDBJ whole genome shotgun (WGS) entry which is preliminary data.</text>
</comment>
<dbReference type="PANTHER" id="PTHR34322:SF2">
    <property type="entry name" value="TRANSPOSASE IS200-LIKE DOMAIN-CONTAINING PROTEIN"/>
    <property type="match status" value="1"/>
</dbReference>
<dbReference type="Pfam" id="PF01797">
    <property type="entry name" value="Y1_Tnp"/>
    <property type="match status" value="1"/>
</dbReference>
<keyword evidence="3" id="KW-1185">Reference proteome</keyword>
<organism evidence="2 3">
    <name type="scientific">Salinimicrobium flavum</name>
    <dbReference type="NCBI Taxonomy" id="1737065"/>
    <lineage>
        <taxon>Bacteria</taxon>
        <taxon>Pseudomonadati</taxon>
        <taxon>Bacteroidota</taxon>
        <taxon>Flavobacteriia</taxon>
        <taxon>Flavobacteriales</taxon>
        <taxon>Flavobacteriaceae</taxon>
        <taxon>Salinimicrobium</taxon>
    </lineage>
</organism>
<dbReference type="InterPro" id="IPR002686">
    <property type="entry name" value="Transposase_17"/>
</dbReference>
<evidence type="ECO:0000313" key="3">
    <source>
        <dbReference type="Proteomes" id="UP001597468"/>
    </source>
</evidence>
<gene>
    <name evidence="2" type="ORF">ACFSTG_07620</name>
</gene>
<feature type="domain" description="Transposase IS200-like" evidence="1">
    <location>
        <begin position="7"/>
        <end position="129"/>
    </location>
</feature>
<name>A0ABW5IXR6_9FLAO</name>
<accession>A0ABW5IXR6</accession>
<evidence type="ECO:0000259" key="1">
    <source>
        <dbReference type="SMART" id="SM01321"/>
    </source>
</evidence>
<sequence length="194" mass="23343">MKQDVLEPGATYHIFNRGNNGENIFKDEGNYFYFLRLVETHLLPVCDIYAYCLLQNHFHLLLKIKDKEELSLIHQQKIHLPFSNLFNAYNKAINKKYNRTGSLFQEHLKRKRVSDGKYLIQLIAYIHLNPVKHNFVEDHRIYRFSSYKAYTSNKTSRIDTDYIFSLLDKEVFQQWHNERSLNSEYLNNFLRDQT</sequence>
<dbReference type="SUPFAM" id="SSF143422">
    <property type="entry name" value="Transposase IS200-like"/>
    <property type="match status" value="1"/>
</dbReference>
<dbReference type="InterPro" id="IPR036515">
    <property type="entry name" value="Transposase_17_sf"/>
</dbReference>
<dbReference type="RefSeq" id="WP_380750518.1">
    <property type="nucleotide sequence ID" value="NZ_JBHULT010000006.1"/>
</dbReference>
<proteinExistence type="predicted"/>
<dbReference type="Gene3D" id="3.30.70.1290">
    <property type="entry name" value="Transposase IS200-like"/>
    <property type="match status" value="1"/>
</dbReference>
<dbReference type="Proteomes" id="UP001597468">
    <property type="component" value="Unassembled WGS sequence"/>
</dbReference>
<dbReference type="SMART" id="SM01321">
    <property type="entry name" value="Y1_Tnp"/>
    <property type="match status" value="1"/>
</dbReference>
<dbReference type="EMBL" id="JBHULT010000006">
    <property type="protein sequence ID" value="MFD2517758.1"/>
    <property type="molecule type" value="Genomic_DNA"/>
</dbReference>